<dbReference type="PANTHER" id="PTHR23537:SF1">
    <property type="entry name" value="SUGAR TRANSPORTER"/>
    <property type="match status" value="1"/>
</dbReference>
<dbReference type="GO" id="GO:0005886">
    <property type="term" value="C:plasma membrane"/>
    <property type="evidence" value="ECO:0007669"/>
    <property type="project" value="TreeGrafter"/>
</dbReference>
<keyword evidence="1" id="KW-1133">Transmembrane helix</keyword>
<keyword evidence="3" id="KW-1185">Reference proteome</keyword>
<feature type="transmembrane region" description="Helical" evidence="1">
    <location>
        <begin position="331"/>
        <end position="348"/>
    </location>
</feature>
<feature type="transmembrane region" description="Helical" evidence="1">
    <location>
        <begin position="81"/>
        <end position="103"/>
    </location>
</feature>
<organism evidence="2 3">
    <name type="scientific">Mycolicibacterium parafortuitum</name>
    <name type="common">Mycobacterium parafortuitum</name>
    <dbReference type="NCBI Taxonomy" id="39692"/>
    <lineage>
        <taxon>Bacteria</taxon>
        <taxon>Bacillati</taxon>
        <taxon>Actinomycetota</taxon>
        <taxon>Actinomycetes</taxon>
        <taxon>Mycobacteriales</taxon>
        <taxon>Mycobacteriaceae</taxon>
        <taxon>Mycolicibacterium</taxon>
    </lineage>
</organism>
<protein>
    <submittedName>
        <fullName evidence="2">Uncharacterized protein</fullName>
    </submittedName>
</protein>
<feature type="transmembrane region" description="Helical" evidence="1">
    <location>
        <begin position="299"/>
        <end position="319"/>
    </location>
</feature>
<proteinExistence type="predicted"/>
<dbReference type="AlphaFoldDB" id="A0A375YEC0"/>
<sequence length="373" mass="37675">MGIGRFVYTPIVPLMTAQAGLPPGGTGALATANYLGYFAGALAGSLLPRLVRTVPTWRAALILNVAALAVMPAAHDVLTWVVIRGLAGFASAVLFVIAVDWMLDHARGRSAQLPGWGFGGVGLGIALSAAVVLLLPVTGWRAAWWVSAALAAATGAVAWRMRPAGAPAPSAASATQGPRKWFLVLLLCYTLEGVGYIIAGTFLVAAIGQASPGPLGNAAWLVVGLAAAPSAALWAMAGTRWSRPALLVVALLVQAGGICLPALLGGATPALIGAVAFGGTFIGVSTTALAAGRDLAFPGAVALLTAGYSVGQVLGPLLVNPLVHHGYRSTLLVSAAVVALSALTAAWLKSGWAELSPTPRGADRRQEATSPAR</sequence>
<feature type="transmembrane region" description="Helical" evidence="1">
    <location>
        <begin position="28"/>
        <end position="47"/>
    </location>
</feature>
<keyword evidence="1" id="KW-0472">Membrane</keyword>
<dbReference type="InterPro" id="IPR036259">
    <property type="entry name" value="MFS_trans_sf"/>
</dbReference>
<name>A0A375YEC0_MYCPF</name>
<feature type="transmembrane region" description="Helical" evidence="1">
    <location>
        <begin position="115"/>
        <end position="136"/>
    </location>
</feature>
<dbReference type="InterPro" id="IPR010645">
    <property type="entry name" value="MFS_4"/>
</dbReference>
<gene>
    <name evidence="2" type="ORF">MPP7335_01188</name>
</gene>
<feature type="transmembrane region" description="Helical" evidence="1">
    <location>
        <begin position="181"/>
        <end position="206"/>
    </location>
</feature>
<keyword evidence="1" id="KW-0812">Transmembrane</keyword>
<dbReference type="STRING" id="39692.BST38_12125"/>
<evidence type="ECO:0000313" key="3">
    <source>
        <dbReference type="Proteomes" id="UP000252008"/>
    </source>
</evidence>
<dbReference type="PANTHER" id="PTHR23537">
    <property type="match status" value="1"/>
</dbReference>
<accession>A0A375YEC0</accession>
<dbReference type="Gene3D" id="1.20.1250.20">
    <property type="entry name" value="MFS general substrate transporter like domains"/>
    <property type="match status" value="2"/>
</dbReference>
<feature type="transmembrane region" description="Helical" evidence="1">
    <location>
        <begin position="142"/>
        <end position="161"/>
    </location>
</feature>
<feature type="transmembrane region" description="Helical" evidence="1">
    <location>
        <begin position="218"/>
        <end position="237"/>
    </location>
</feature>
<dbReference type="SUPFAM" id="SSF103473">
    <property type="entry name" value="MFS general substrate transporter"/>
    <property type="match status" value="1"/>
</dbReference>
<feature type="transmembrane region" description="Helical" evidence="1">
    <location>
        <begin position="244"/>
        <end position="264"/>
    </location>
</feature>
<dbReference type="Pfam" id="PF06779">
    <property type="entry name" value="MFS_4"/>
    <property type="match status" value="1"/>
</dbReference>
<dbReference type="EMBL" id="UEGS01000001">
    <property type="protein sequence ID" value="SRX79451.1"/>
    <property type="molecule type" value="Genomic_DNA"/>
</dbReference>
<feature type="transmembrane region" description="Helical" evidence="1">
    <location>
        <begin position="59"/>
        <end position="75"/>
    </location>
</feature>
<dbReference type="Proteomes" id="UP000252008">
    <property type="component" value="Unassembled WGS sequence"/>
</dbReference>
<feature type="transmembrane region" description="Helical" evidence="1">
    <location>
        <begin position="270"/>
        <end position="292"/>
    </location>
</feature>
<reference evidence="2 3" key="1">
    <citation type="submission" date="2018-05" db="EMBL/GenBank/DDBJ databases">
        <authorList>
            <consortium name="IHU Genomes"/>
        </authorList>
    </citation>
    <scope>NUCLEOTIDE SEQUENCE [LARGE SCALE GENOMIC DNA]</scope>
    <source>
        <strain evidence="2 3">P7335</strain>
    </source>
</reference>
<evidence type="ECO:0000313" key="2">
    <source>
        <dbReference type="EMBL" id="SRX79451.1"/>
    </source>
</evidence>
<evidence type="ECO:0000256" key="1">
    <source>
        <dbReference type="SAM" id="Phobius"/>
    </source>
</evidence>